<accession>A0A167TDL9</accession>
<sequence length="93" mass="10045">MCSRCVSILSSLLFPLPLVISPFGLALLHPPTKNSMLIQIVTAHVTTWTTFSGMHTEEGGIQSAWQWDITCAVETMTDTVGMSLLMMMNSGGA</sequence>
<organism evidence="2">
    <name type="scientific">Athelia psychrophila</name>
    <dbReference type="NCBI Taxonomy" id="1759441"/>
    <lineage>
        <taxon>Eukaryota</taxon>
        <taxon>Fungi</taxon>
        <taxon>Dikarya</taxon>
        <taxon>Basidiomycota</taxon>
        <taxon>Agaricomycotina</taxon>
        <taxon>Agaricomycetes</taxon>
        <taxon>Agaricomycetidae</taxon>
        <taxon>Atheliales</taxon>
        <taxon>Atheliaceae</taxon>
        <taxon>Athelia</taxon>
    </lineage>
</organism>
<dbReference type="EMBL" id="KV418281">
    <property type="protein sequence ID" value="KZP02827.1"/>
    <property type="molecule type" value="Genomic_DNA"/>
</dbReference>
<dbReference type="AlphaFoldDB" id="A0A167TDL9"/>
<feature type="chain" id="PRO_5007892546" description="Secreted protein" evidence="1">
    <location>
        <begin position="27"/>
        <end position="93"/>
    </location>
</feature>
<feature type="signal peptide" evidence="1">
    <location>
        <begin position="1"/>
        <end position="26"/>
    </location>
</feature>
<keyword evidence="1" id="KW-0732">Signal</keyword>
<evidence type="ECO:0008006" key="3">
    <source>
        <dbReference type="Google" id="ProtNLM"/>
    </source>
</evidence>
<name>A0A167TDL9_9AGAM</name>
<reference evidence="2" key="1">
    <citation type="journal article" date="2016" name="Mol. Biol. Evol.">
        <title>Comparative Genomics of Early-Diverging Mushroom-Forming Fungi Provides Insights into the Origins of Lignocellulose Decay Capabilities.</title>
        <authorList>
            <person name="Nagy L.G."/>
            <person name="Riley R."/>
            <person name="Tritt A."/>
            <person name="Adam C."/>
            <person name="Daum C."/>
            <person name="Floudas D."/>
            <person name="Sun H."/>
            <person name="Yadav J.S."/>
            <person name="Pangilinan J."/>
            <person name="Larsson K.H."/>
            <person name="Matsuura K."/>
            <person name="Barry K."/>
            <person name="Labutti K."/>
            <person name="Kuo R."/>
            <person name="Ohm R.A."/>
            <person name="Bhattacharya S.S."/>
            <person name="Shirouzu T."/>
            <person name="Yoshinaga Y."/>
            <person name="Martin F.M."/>
            <person name="Grigoriev I.V."/>
            <person name="Hibbett D.S."/>
        </authorList>
    </citation>
    <scope>NUCLEOTIDE SEQUENCE [LARGE SCALE GENOMIC DNA]</scope>
    <source>
        <strain evidence="2">CBS 109695</strain>
    </source>
</reference>
<proteinExistence type="predicted"/>
<gene>
    <name evidence="2" type="ORF">FIBSPDRAFT_879996</name>
</gene>
<evidence type="ECO:0000256" key="1">
    <source>
        <dbReference type="SAM" id="SignalP"/>
    </source>
</evidence>
<evidence type="ECO:0000313" key="2">
    <source>
        <dbReference type="EMBL" id="KZP02827.1"/>
    </source>
</evidence>
<protein>
    <recommendedName>
        <fullName evidence="3">Secreted protein</fullName>
    </recommendedName>
</protein>